<evidence type="ECO:0000313" key="2">
    <source>
        <dbReference type="EMBL" id="RPJ92383.1"/>
    </source>
</evidence>
<comment type="caution">
    <text evidence="2">The sequence shown here is derived from an EMBL/GenBank/DDBJ whole genome shotgun (WGS) entry which is preliminary data.</text>
</comment>
<dbReference type="EMBL" id="QVXO01000008">
    <property type="protein sequence ID" value="RPJ92383.1"/>
    <property type="molecule type" value="Genomic_DNA"/>
</dbReference>
<evidence type="ECO:0000256" key="1">
    <source>
        <dbReference type="SAM" id="MobiDB-lite"/>
    </source>
</evidence>
<dbReference type="RefSeq" id="WP_124260352.1">
    <property type="nucleotide sequence ID" value="NZ_CP061008.1"/>
</dbReference>
<proteinExistence type="predicted"/>
<dbReference type="AlphaFoldDB" id="A0A424WGL6"/>
<name>A0A424WGL6_ALCXX</name>
<accession>A0A424WGL6</accession>
<sequence>MLKRLKGNTPFARLLRLSAQGTASRHWLPLFLVSVLLAGCAARPPGAYPMYTPAPLKPFATVPEGNDRLVAERTAYQDRADRAQLALYEQSDWTLAGVVVGVTGGLIGNVATTATGAGIAAGASQLGARYHLEAQRGLFDAAAKKAGCVVTVTYALQNSAPSELSDELNKLPMLVRSMNFASMEIQSQLRQNLNALTPAPIDAAAVLAAYNGYYKMQGTPLKGSAVTVLGKTIPDYAVAERLAKEVKLALLDIDSCVKTGSPVVPASVAAALATADTAAPLAPTDPIIDSLLNPPKREGSQPSR</sequence>
<evidence type="ECO:0000313" key="3">
    <source>
        <dbReference type="Proteomes" id="UP000285324"/>
    </source>
</evidence>
<dbReference type="Proteomes" id="UP000285324">
    <property type="component" value="Unassembled WGS sequence"/>
</dbReference>
<feature type="region of interest" description="Disordered" evidence="1">
    <location>
        <begin position="284"/>
        <end position="304"/>
    </location>
</feature>
<dbReference type="OrthoDB" id="9967691at2"/>
<protein>
    <submittedName>
        <fullName evidence="2">Uncharacterized protein</fullName>
    </submittedName>
</protein>
<gene>
    <name evidence="2" type="ORF">DY367_07715</name>
</gene>
<feature type="compositionally biased region" description="Basic and acidic residues" evidence="1">
    <location>
        <begin position="295"/>
        <end position="304"/>
    </location>
</feature>
<reference evidence="2 3" key="1">
    <citation type="submission" date="2018-08" db="EMBL/GenBank/DDBJ databases">
        <title>Achromobacter xylosoxidans Genome sequencing and assembly.</title>
        <authorList>
            <person name="Wang R."/>
            <person name="Rensing C."/>
            <person name="Li Y."/>
        </authorList>
    </citation>
    <scope>NUCLEOTIDE SEQUENCE [LARGE SCALE GENOMIC DNA]</scope>
    <source>
        <strain evidence="2 3">GD003A</strain>
    </source>
</reference>
<organism evidence="2 3">
    <name type="scientific">Alcaligenes xylosoxydans xylosoxydans</name>
    <name type="common">Achromobacter xylosoxidans</name>
    <dbReference type="NCBI Taxonomy" id="85698"/>
    <lineage>
        <taxon>Bacteria</taxon>
        <taxon>Pseudomonadati</taxon>
        <taxon>Pseudomonadota</taxon>
        <taxon>Betaproteobacteria</taxon>
        <taxon>Burkholderiales</taxon>
        <taxon>Alcaligenaceae</taxon>
        <taxon>Achromobacter</taxon>
    </lineage>
</organism>